<sequence>MFIKKFFFMFFLHYFLFFASLSQANIVNPVVDGVKVVAQNIDGTTGVCLRNKEEKWKLTDSTDEKLIDDFMQENCNPETQDDFNYKSESSITKDDEVAVKLSSDSDEASLFKSVLPDSLTEQLTESIAEKTAEEVSGELAAKVAAETVAESNPLTEVLMNLVMCAMQGVQEAATGQNPSTDPDAARQLFDACTGPIGMIDQLIQLLAQAIQAIEKLVNADRDFIWIIQERQNTVLTALDAVEDDIHNMSVLVGEHHRAVANNVATSFRGLLDDKIDDSLYQDANILFGIDNRDRCSAIRTQVKSKVRLIRNAPRNGSFLAIAFLFTKSTPSVLSGIRFATKVSGVSGYVYDGYDFRNGNRITPYLAPQGLAQTPYIRALAVETITFYYNSDGLIKGLSVDNKPYEERAAPDFSFGDTSGEKHETILFRRDTGENKIRFGREFDSVELTYHDPFSDKAIRGLTAITFKRDNRLLTADSTSTAVKQKQFTRLYKCAGDQLKSDLAFLNDTNFSTNLGIYLHKLQRVIKNKNTIAGHLQTVQQSLLENHRQHMLSQLSRYNTEQYLKTGDTRKENQLYNLNQKVISALEKQEDEVRKNHPYLEKNHRDIPFDDGIFERGHYVFIPLGPYFAGRALNNEPVIPFRVELPLLDRRTAENIVDAKIYEHGVLNKYMTAIPKLTPVTISRDKALLTNLLAVDNYNQFFIASSENLGLVNEEAFIQYYYQPLLKRYFDPSLDRFPVLKKLISDAMNRTVKNYSALYSQLNSLGNAMALRTCATDCRLYPETTSTDKIIPRYQRVSDNDLINRYLSTEEWEHRYTEWDINTAAFDASVVTLPLSGAKIRVQQHKTFSDAHRALVYCPADAKLRPNKLFIAEEINPHLVVEEIKSFAVTPGLWWLYGAGNNSLDYIALSVCGISASVTPTSTSTGQDPVGSAWVEKNYTDIAKGMTYTILTGTCHSNAEHNPGAAFEFIQYTDGKYLTDVGDEYDSVLDLVRAHCGPDVYWEKKTPQTTLGGNAYTAEFGSGRYYSIGGYRHGVIVHEVKISCGHDSLLSGYKNTIIEEDEGGLKFNSECSSNGGPNATNSCHRTSYKQTDWTILNKDYTTTNDREIANMVDDVCGGFSQGDFTFHSTINSNRGDKKSAHSDKHTYNYAYGNSITLSNTAGEKAWKGAVNCASDAGVDPGSTHELYIILPKPLRNLIKTRLTIVSDYYLYDYFSSNSRVIVKKNTDMPTPSFASFKYETKIGVDGSNSYPHVLDIFKQHIADMASHYCGLSNWKNVLPNRSNLDDEGKFFGNRIYGFLETKEKKGEALDFSKATDLDNIRKITVTCSTNATHKPGVTRTFTSETSENREYWKLNSQTYPNAMTHYMGNKVMAEEHLAMDFCGVKPLPRPRVYPAFNRSTGKRFATVTFSIYDYSNGPHGSHNTAAVSCFDGRPGQRKTFTQRVKDVNLWTDILGRKKQRAAWYWSTTPELSDTRKTYNWRTLTYEWELSLNVMDYQASANELADAWCFNKKTYHKVKELENGKSPIYVRWQDFR</sequence>
<organism evidence="2 3">
    <name type="scientific">Candidatus Endobugula sertula</name>
    <name type="common">Bugula neritina bacterial symbiont</name>
    <dbReference type="NCBI Taxonomy" id="62101"/>
    <lineage>
        <taxon>Bacteria</taxon>
        <taxon>Pseudomonadati</taxon>
        <taxon>Pseudomonadota</taxon>
        <taxon>Gammaproteobacteria</taxon>
        <taxon>Cellvibrionales</taxon>
        <taxon>Cellvibrionaceae</taxon>
        <taxon>Candidatus Endobugula</taxon>
    </lineage>
</organism>
<feature type="chain" id="PRO_5008906599" evidence="1">
    <location>
        <begin position="25"/>
        <end position="1534"/>
    </location>
</feature>
<protein>
    <submittedName>
        <fullName evidence="2">Uncharacterized protein</fullName>
    </submittedName>
</protein>
<comment type="caution">
    <text evidence="2">The sequence shown here is derived from an EMBL/GenBank/DDBJ whole genome shotgun (WGS) entry which is preliminary data.</text>
</comment>
<evidence type="ECO:0000313" key="3">
    <source>
        <dbReference type="Proteomes" id="UP000242502"/>
    </source>
</evidence>
<proteinExistence type="predicted"/>
<evidence type="ECO:0000256" key="1">
    <source>
        <dbReference type="SAM" id="SignalP"/>
    </source>
</evidence>
<keyword evidence="1" id="KW-0732">Signal</keyword>
<evidence type="ECO:0000313" key="2">
    <source>
        <dbReference type="EMBL" id="ODS25069.1"/>
    </source>
</evidence>
<accession>A0A1D2QU13</accession>
<dbReference type="Proteomes" id="UP000242502">
    <property type="component" value="Unassembled WGS sequence"/>
</dbReference>
<reference evidence="2 3" key="1">
    <citation type="journal article" date="2016" name="Appl. Environ. Microbiol.">
        <title>Lack of Overt Genome Reduction in the Bryostatin-Producing Bryozoan Symbiont "Candidatus Endobugula sertula".</title>
        <authorList>
            <person name="Miller I.J."/>
            <person name="Vanee N."/>
            <person name="Fong S.S."/>
            <person name="Lim-Fong G.E."/>
            <person name="Kwan J.C."/>
        </authorList>
    </citation>
    <scope>NUCLEOTIDE SEQUENCE [LARGE SCALE GENOMIC DNA]</scope>
    <source>
        <strain evidence="2">AB1-4</strain>
    </source>
</reference>
<feature type="signal peptide" evidence="1">
    <location>
        <begin position="1"/>
        <end position="24"/>
    </location>
</feature>
<name>A0A1D2QU13_9GAMM</name>
<dbReference type="EMBL" id="MDLC01000002">
    <property type="protein sequence ID" value="ODS25069.1"/>
    <property type="molecule type" value="Genomic_DNA"/>
</dbReference>
<gene>
    <name evidence="2" type="ORF">AB835_00760</name>
</gene>